<protein>
    <recommendedName>
        <fullName evidence="3">PNPLA domain-containing protein</fullName>
    </recommendedName>
</protein>
<comment type="caution">
    <text evidence="4">The sequence shown here is derived from an EMBL/GenBank/DDBJ whole genome shotgun (WGS) entry which is preliminary data.</text>
</comment>
<dbReference type="InterPro" id="IPR016035">
    <property type="entry name" value="Acyl_Trfase/lysoPLipase"/>
</dbReference>
<feature type="short sequence motif" description="GXSXG" evidence="2">
    <location>
        <begin position="38"/>
        <end position="42"/>
    </location>
</feature>
<accession>A0A1G2GRK8</accession>
<gene>
    <name evidence="4" type="ORF">A3B25_01130</name>
</gene>
<evidence type="ECO:0000259" key="3">
    <source>
        <dbReference type="PROSITE" id="PS51635"/>
    </source>
</evidence>
<feature type="active site" description="Proton acceptor" evidence="2">
    <location>
        <position position="195"/>
    </location>
</feature>
<name>A0A1G2GRK8_9BACT</name>
<dbReference type="EMBL" id="MHNW01000038">
    <property type="protein sequence ID" value="OGZ52855.1"/>
    <property type="molecule type" value="Genomic_DNA"/>
</dbReference>
<dbReference type="GO" id="GO:0016787">
    <property type="term" value="F:hydrolase activity"/>
    <property type="evidence" value="ECO:0007669"/>
    <property type="project" value="UniProtKB-UniRule"/>
</dbReference>
<organism evidence="4 5">
    <name type="scientific">Candidatus Ryanbacteria bacterium RIFCSPLOWO2_01_FULL_48_26</name>
    <dbReference type="NCBI Taxonomy" id="1802126"/>
    <lineage>
        <taxon>Bacteria</taxon>
        <taxon>Candidatus Ryaniibacteriota</taxon>
    </lineage>
</organism>
<dbReference type="InterPro" id="IPR002641">
    <property type="entry name" value="PNPLA_dom"/>
</dbReference>
<proteinExistence type="predicted"/>
<dbReference type="STRING" id="1802126.A3B25_01130"/>
<keyword evidence="2" id="KW-0378">Hydrolase</keyword>
<dbReference type="PANTHER" id="PTHR46394:SF1">
    <property type="entry name" value="PNPLA DOMAIN-CONTAINING PROTEIN"/>
    <property type="match status" value="1"/>
</dbReference>
<dbReference type="Gene3D" id="3.40.1090.10">
    <property type="entry name" value="Cytosolic phospholipase A2 catalytic domain"/>
    <property type="match status" value="2"/>
</dbReference>
<dbReference type="PROSITE" id="PS51635">
    <property type="entry name" value="PNPLA"/>
    <property type="match status" value="1"/>
</dbReference>
<evidence type="ECO:0000256" key="2">
    <source>
        <dbReference type="PROSITE-ProRule" id="PRU01161"/>
    </source>
</evidence>
<feature type="short sequence motif" description="DGA/G" evidence="2">
    <location>
        <begin position="195"/>
        <end position="197"/>
    </location>
</feature>
<dbReference type="CDD" id="cd07207">
    <property type="entry name" value="Pat_ExoU_VipD_like"/>
    <property type="match status" value="1"/>
</dbReference>
<dbReference type="InterPro" id="IPR052580">
    <property type="entry name" value="Lipid_Hydrolase"/>
</dbReference>
<dbReference type="SUPFAM" id="SSF52151">
    <property type="entry name" value="FabD/lysophospholipase-like"/>
    <property type="match status" value="1"/>
</dbReference>
<feature type="short sequence motif" description="GXGXXG" evidence="2">
    <location>
        <begin position="11"/>
        <end position="16"/>
    </location>
</feature>
<dbReference type="PANTHER" id="PTHR46394">
    <property type="entry name" value="ANNEXIN"/>
    <property type="match status" value="1"/>
</dbReference>
<evidence type="ECO:0000313" key="5">
    <source>
        <dbReference type="Proteomes" id="UP000179106"/>
    </source>
</evidence>
<dbReference type="Proteomes" id="UP000179106">
    <property type="component" value="Unassembled WGS sequence"/>
</dbReference>
<feature type="active site" description="Nucleophile" evidence="2">
    <location>
        <position position="40"/>
    </location>
</feature>
<keyword evidence="2" id="KW-0442">Lipid degradation</keyword>
<feature type="domain" description="PNPLA" evidence="3">
    <location>
        <begin position="7"/>
        <end position="208"/>
    </location>
</feature>
<sequence>MGKEAYAVFEGGGVKGTALVGAIAKTFELGYTFSYVAGTSAGAIVASLIAAGYKAAELKNILDGVDYLKFMDEGPEDKIPLVGKVVSIISQKGIYEGDYFESWLRDLLARKNVKTFRDLRVKNLRKDARYPYSLQVIASDVSRGKLLVLPGDFRDYGLNPDDVEVARAVRMSMSIPYFYEPATLPYAGGKSFIVDGGILSNFPVWIYDEDPMYPEVPTFGYKLVDPDEGRPHKIDGPVSLFGALFATMMEAHDARYIEDADFMRAIPIPTLGVQTTDFNISSEKKGALYSAGYEAAEKFFASWNFETYKRKLVNVMLRNRRNLPV</sequence>
<dbReference type="AlphaFoldDB" id="A0A1G2GRK8"/>
<keyword evidence="1 2" id="KW-0443">Lipid metabolism</keyword>
<dbReference type="Pfam" id="PF01734">
    <property type="entry name" value="Patatin"/>
    <property type="match status" value="1"/>
</dbReference>
<evidence type="ECO:0000256" key="1">
    <source>
        <dbReference type="ARBA" id="ARBA00023098"/>
    </source>
</evidence>
<evidence type="ECO:0000313" key="4">
    <source>
        <dbReference type="EMBL" id="OGZ52855.1"/>
    </source>
</evidence>
<dbReference type="GO" id="GO:0016042">
    <property type="term" value="P:lipid catabolic process"/>
    <property type="evidence" value="ECO:0007669"/>
    <property type="project" value="UniProtKB-UniRule"/>
</dbReference>
<reference evidence="4 5" key="1">
    <citation type="journal article" date="2016" name="Nat. Commun.">
        <title>Thousands of microbial genomes shed light on interconnected biogeochemical processes in an aquifer system.</title>
        <authorList>
            <person name="Anantharaman K."/>
            <person name="Brown C.T."/>
            <person name="Hug L.A."/>
            <person name="Sharon I."/>
            <person name="Castelle C.J."/>
            <person name="Probst A.J."/>
            <person name="Thomas B.C."/>
            <person name="Singh A."/>
            <person name="Wilkins M.J."/>
            <person name="Karaoz U."/>
            <person name="Brodie E.L."/>
            <person name="Williams K.H."/>
            <person name="Hubbard S.S."/>
            <person name="Banfield J.F."/>
        </authorList>
    </citation>
    <scope>NUCLEOTIDE SEQUENCE [LARGE SCALE GENOMIC DNA]</scope>
</reference>